<dbReference type="InterPro" id="IPR013766">
    <property type="entry name" value="Thioredoxin_domain"/>
</dbReference>
<accession>A0ABW0E9Y2</accession>
<feature type="chain" id="PRO_5047225381" evidence="1">
    <location>
        <begin position="22"/>
        <end position="209"/>
    </location>
</feature>
<keyword evidence="1" id="KW-0732">Signal</keyword>
<dbReference type="Gene3D" id="3.40.30.10">
    <property type="entry name" value="Glutaredoxin"/>
    <property type="match status" value="1"/>
</dbReference>
<dbReference type="EMBL" id="JBHSKT010000002">
    <property type="protein sequence ID" value="MFC5269973.1"/>
    <property type="molecule type" value="Genomic_DNA"/>
</dbReference>
<evidence type="ECO:0000256" key="1">
    <source>
        <dbReference type="SAM" id="SignalP"/>
    </source>
</evidence>
<comment type="caution">
    <text evidence="3">The sequence shown here is derived from an EMBL/GenBank/DDBJ whole genome shotgun (WGS) entry which is preliminary data.</text>
</comment>
<name>A0ABW0E9Y2_9BACT</name>
<dbReference type="Pfam" id="PF00578">
    <property type="entry name" value="AhpC-TSA"/>
    <property type="match status" value="1"/>
</dbReference>
<dbReference type="Proteomes" id="UP001596161">
    <property type="component" value="Unassembled WGS sequence"/>
</dbReference>
<feature type="signal peptide" evidence="1">
    <location>
        <begin position="1"/>
        <end position="21"/>
    </location>
</feature>
<dbReference type="PANTHER" id="PTHR43640:SF1">
    <property type="entry name" value="THIOREDOXIN-DEPENDENT PEROXIREDOXIN"/>
    <property type="match status" value="1"/>
</dbReference>
<dbReference type="PANTHER" id="PTHR43640">
    <property type="entry name" value="OS07G0260300 PROTEIN"/>
    <property type="match status" value="1"/>
</dbReference>
<feature type="domain" description="Thioredoxin" evidence="2">
    <location>
        <begin position="30"/>
        <end position="188"/>
    </location>
</feature>
<protein>
    <submittedName>
        <fullName evidence="3">Thioredoxin family protein</fullName>
    </submittedName>
</protein>
<dbReference type="InterPro" id="IPR047262">
    <property type="entry name" value="PRX-like1"/>
</dbReference>
<gene>
    <name evidence="3" type="ORF">ACFPIB_05080</name>
</gene>
<keyword evidence="4" id="KW-1185">Reference proteome</keyword>
<reference evidence="4" key="1">
    <citation type="journal article" date="2019" name="Int. J. Syst. Evol. Microbiol.">
        <title>The Global Catalogue of Microorganisms (GCM) 10K type strain sequencing project: providing services to taxonomists for standard genome sequencing and annotation.</title>
        <authorList>
            <consortium name="The Broad Institute Genomics Platform"/>
            <consortium name="The Broad Institute Genome Sequencing Center for Infectious Disease"/>
            <person name="Wu L."/>
            <person name="Ma J."/>
        </authorList>
    </citation>
    <scope>NUCLEOTIDE SEQUENCE [LARGE SCALE GENOMIC DNA]</scope>
    <source>
        <strain evidence="4">KACC 12602</strain>
    </source>
</reference>
<evidence type="ECO:0000313" key="3">
    <source>
        <dbReference type="EMBL" id="MFC5269973.1"/>
    </source>
</evidence>
<dbReference type="InterPro" id="IPR000866">
    <property type="entry name" value="AhpC/TSA"/>
</dbReference>
<dbReference type="InterPro" id="IPR036249">
    <property type="entry name" value="Thioredoxin-like_sf"/>
</dbReference>
<dbReference type="RefSeq" id="WP_378016348.1">
    <property type="nucleotide sequence ID" value="NZ_JBHSKT010000002.1"/>
</dbReference>
<organism evidence="3 4">
    <name type="scientific">Adhaeribacter terreus</name>
    <dbReference type="NCBI Taxonomy" id="529703"/>
    <lineage>
        <taxon>Bacteria</taxon>
        <taxon>Pseudomonadati</taxon>
        <taxon>Bacteroidota</taxon>
        <taxon>Cytophagia</taxon>
        <taxon>Cytophagales</taxon>
        <taxon>Hymenobacteraceae</taxon>
        <taxon>Adhaeribacter</taxon>
    </lineage>
</organism>
<proteinExistence type="predicted"/>
<dbReference type="CDD" id="cd02969">
    <property type="entry name" value="PRX_like1"/>
    <property type="match status" value="1"/>
</dbReference>
<sequence length="209" mass="23487">MKRSLSLIYVACLAVIGLLVAARPAENEGYRVGDTAIDFKLKNVDGKMVSLVDNKKAKGFIVTFTCNTCPYSVAYEDRIIALQRKYEPQGYPVVAINPNDVTVSPKDSFKDMQKRAKEKKFNFAYLQDETQEITKAYGATRTPHMYVLQKQPDNSLKVMYIGAIDDNSREPENVQKKYLENALDELIAGKEISQSATKAIGCTIKWKQS</sequence>
<evidence type="ECO:0000313" key="4">
    <source>
        <dbReference type="Proteomes" id="UP001596161"/>
    </source>
</evidence>
<dbReference type="SUPFAM" id="SSF52833">
    <property type="entry name" value="Thioredoxin-like"/>
    <property type="match status" value="1"/>
</dbReference>
<evidence type="ECO:0000259" key="2">
    <source>
        <dbReference type="PROSITE" id="PS51352"/>
    </source>
</evidence>
<dbReference type="PROSITE" id="PS51352">
    <property type="entry name" value="THIOREDOXIN_2"/>
    <property type="match status" value="1"/>
</dbReference>